<dbReference type="SUPFAM" id="SSF63829">
    <property type="entry name" value="Calcium-dependent phosphotriesterase"/>
    <property type="match status" value="1"/>
</dbReference>
<dbReference type="PaxDb" id="2903-EOD09179"/>
<name>A0A0D3ID44_EMIH1</name>
<reference evidence="4" key="1">
    <citation type="journal article" date="2013" name="Nature">
        <title>Pan genome of the phytoplankton Emiliania underpins its global distribution.</title>
        <authorList>
            <person name="Read B.A."/>
            <person name="Kegel J."/>
            <person name="Klute M.J."/>
            <person name="Kuo A."/>
            <person name="Lefebvre S.C."/>
            <person name="Maumus F."/>
            <person name="Mayer C."/>
            <person name="Miller J."/>
            <person name="Monier A."/>
            <person name="Salamov A."/>
            <person name="Young J."/>
            <person name="Aguilar M."/>
            <person name="Claverie J.M."/>
            <person name="Frickenhaus S."/>
            <person name="Gonzalez K."/>
            <person name="Herman E.K."/>
            <person name="Lin Y.C."/>
            <person name="Napier J."/>
            <person name="Ogata H."/>
            <person name="Sarno A.F."/>
            <person name="Shmutz J."/>
            <person name="Schroeder D."/>
            <person name="de Vargas C."/>
            <person name="Verret F."/>
            <person name="von Dassow P."/>
            <person name="Valentin K."/>
            <person name="Van de Peer Y."/>
            <person name="Wheeler G."/>
            <person name="Dacks J.B."/>
            <person name="Delwiche C.F."/>
            <person name="Dyhrman S.T."/>
            <person name="Glockner G."/>
            <person name="John U."/>
            <person name="Richards T."/>
            <person name="Worden A.Z."/>
            <person name="Zhang X."/>
            <person name="Grigoriev I.V."/>
            <person name="Allen A.E."/>
            <person name="Bidle K."/>
            <person name="Borodovsky M."/>
            <person name="Bowler C."/>
            <person name="Brownlee C."/>
            <person name="Cock J.M."/>
            <person name="Elias M."/>
            <person name="Gladyshev V.N."/>
            <person name="Groth M."/>
            <person name="Guda C."/>
            <person name="Hadaegh A."/>
            <person name="Iglesias-Rodriguez M.D."/>
            <person name="Jenkins J."/>
            <person name="Jones B.M."/>
            <person name="Lawson T."/>
            <person name="Leese F."/>
            <person name="Lindquist E."/>
            <person name="Lobanov A."/>
            <person name="Lomsadze A."/>
            <person name="Malik S.B."/>
            <person name="Marsh M.E."/>
            <person name="Mackinder L."/>
            <person name="Mock T."/>
            <person name="Mueller-Roeber B."/>
            <person name="Pagarete A."/>
            <person name="Parker M."/>
            <person name="Probert I."/>
            <person name="Quesneville H."/>
            <person name="Raines C."/>
            <person name="Rensing S.A."/>
            <person name="Riano-Pachon D.M."/>
            <person name="Richier S."/>
            <person name="Rokitta S."/>
            <person name="Shiraiwa Y."/>
            <person name="Soanes D.M."/>
            <person name="van der Giezen M."/>
            <person name="Wahlund T.M."/>
            <person name="Williams B."/>
            <person name="Wilson W."/>
            <person name="Wolfe G."/>
            <person name="Wurch L.L."/>
        </authorList>
    </citation>
    <scope>NUCLEOTIDE SEQUENCE</scope>
</reference>
<feature type="compositionally biased region" description="Basic and acidic residues" evidence="2">
    <location>
        <begin position="109"/>
        <end position="120"/>
    </location>
</feature>
<reference evidence="3" key="2">
    <citation type="submission" date="2024-10" db="UniProtKB">
        <authorList>
            <consortium name="EnsemblProtists"/>
        </authorList>
    </citation>
    <scope>IDENTIFICATION</scope>
</reference>
<keyword evidence="1" id="KW-0677">Repeat</keyword>
<dbReference type="AlphaFoldDB" id="A0A0D3ID44"/>
<organism evidence="3 4">
    <name type="scientific">Emiliania huxleyi (strain CCMP1516)</name>
    <dbReference type="NCBI Taxonomy" id="280463"/>
    <lineage>
        <taxon>Eukaryota</taxon>
        <taxon>Haptista</taxon>
        <taxon>Haptophyta</taxon>
        <taxon>Prymnesiophyceae</taxon>
        <taxon>Isochrysidales</taxon>
        <taxon>Noelaerhabdaceae</taxon>
        <taxon>Emiliania</taxon>
    </lineage>
</organism>
<dbReference type="Pfam" id="PF01436">
    <property type="entry name" value="NHL"/>
    <property type="match status" value="1"/>
</dbReference>
<evidence type="ECO:0000313" key="4">
    <source>
        <dbReference type="Proteomes" id="UP000013827"/>
    </source>
</evidence>
<dbReference type="HOGENOM" id="CLU_2054117_0_0_1"/>
<dbReference type="GeneID" id="17255329"/>
<keyword evidence="4" id="KW-1185">Reference proteome</keyword>
<dbReference type="KEGG" id="ehx:EMIHUDRAFT_248751"/>
<evidence type="ECO:0008006" key="5">
    <source>
        <dbReference type="Google" id="ProtNLM"/>
    </source>
</evidence>
<dbReference type="Proteomes" id="UP000013827">
    <property type="component" value="Unassembled WGS sequence"/>
</dbReference>
<feature type="region of interest" description="Disordered" evidence="2">
    <location>
        <begin position="80"/>
        <end position="120"/>
    </location>
</feature>
<evidence type="ECO:0000256" key="1">
    <source>
        <dbReference type="ARBA" id="ARBA00022737"/>
    </source>
</evidence>
<dbReference type="InterPro" id="IPR001258">
    <property type="entry name" value="NHL_repeat"/>
</dbReference>
<proteinExistence type="predicted"/>
<dbReference type="RefSeq" id="XP_005761608.1">
    <property type="nucleotide sequence ID" value="XM_005761551.1"/>
</dbReference>
<dbReference type="EnsemblProtists" id="EOD09179">
    <property type="protein sequence ID" value="EOD09179"/>
    <property type="gene ID" value="EMIHUDRAFT_248751"/>
</dbReference>
<sequence>MAWASRRSSAVQPAIAISPDGSALFVADLDNRKIRRVEVATGAVTTLAGSGTPVACPIGIAISPDGGALFVADHDNHKMPTTLGIRARNAERKKTDNPREGWEDGTPPPHRDFKERGVVH</sequence>
<evidence type="ECO:0000313" key="3">
    <source>
        <dbReference type="EnsemblProtists" id="EOD09179"/>
    </source>
</evidence>
<accession>A0A0D3ID44</accession>
<feature type="compositionally biased region" description="Basic and acidic residues" evidence="2">
    <location>
        <begin position="88"/>
        <end position="102"/>
    </location>
</feature>
<dbReference type="InterPro" id="IPR015943">
    <property type="entry name" value="WD40/YVTN_repeat-like_dom_sf"/>
</dbReference>
<dbReference type="Gene3D" id="2.130.10.10">
    <property type="entry name" value="YVTN repeat-like/Quinoprotein amine dehydrogenase"/>
    <property type="match status" value="1"/>
</dbReference>
<evidence type="ECO:0000256" key="2">
    <source>
        <dbReference type="SAM" id="MobiDB-lite"/>
    </source>
</evidence>
<protein>
    <recommendedName>
        <fullName evidence="5">SMP-30/Gluconolactonase/LRE-like region domain-containing protein</fullName>
    </recommendedName>
</protein>